<reference evidence="5 7" key="1">
    <citation type="submission" date="2015-09" db="EMBL/GenBank/DDBJ databases">
        <authorList>
            <person name="Rodrigo-Torres L."/>
            <person name="Arahal D.R."/>
        </authorList>
    </citation>
    <scope>NUCLEOTIDE SEQUENCE [LARGE SCALE GENOMIC DNA]</scope>
    <source>
        <strain evidence="5 7">CECT 5118</strain>
    </source>
</reference>
<dbReference type="Gene3D" id="2.40.10.10">
    <property type="entry name" value="Trypsin-like serine proteases"/>
    <property type="match status" value="2"/>
</dbReference>
<comment type="similarity">
    <text evidence="1">Belongs to the EndA/NucM nuclease family.</text>
</comment>
<proteinExistence type="inferred from homology"/>
<dbReference type="GO" id="GO:0016787">
    <property type="term" value="F:hydrolase activity"/>
    <property type="evidence" value="ECO:0007669"/>
    <property type="project" value="UniProtKB-KW"/>
</dbReference>
<name>A0A0P1FM40_9RHOB</name>
<dbReference type="PANTHER" id="PTHR33607">
    <property type="entry name" value="ENDONUCLEASE-1"/>
    <property type="match status" value="1"/>
</dbReference>
<feature type="compositionally biased region" description="Pro residues" evidence="4">
    <location>
        <begin position="399"/>
        <end position="415"/>
    </location>
</feature>
<dbReference type="InterPro" id="IPR044925">
    <property type="entry name" value="His-Me_finger_sf"/>
</dbReference>
<evidence type="ECO:0000256" key="4">
    <source>
        <dbReference type="SAM" id="MobiDB-lite"/>
    </source>
</evidence>
<dbReference type="Proteomes" id="UP000051086">
    <property type="component" value="Unassembled WGS sequence"/>
</dbReference>
<dbReference type="InterPro" id="IPR009003">
    <property type="entry name" value="Peptidase_S1_PA"/>
</dbReference>
<evidence type="ECO:0000313" key="7">
    <source>
        <dbReference type="Proteomes" id="UP000051086"/>
    </source>
</evidence>
<gene>
    <name evidence="5" type="ORF">TL5118_03198</name>
    <name evidence="6" type="ORF">TL5120_03370</name>
</gene>
<evidence type="ECO:0000313" key="8">
    <source>
        <dbReference type="Proteomes" id="UP000051887"/>
    </source>
</evidence>
<evidence type="ECO:0000313" key="5">
    <source>
        <dbReference type="EMBL" id="CUH69239.1"/>
    </source>
</evidence>
<dbReference type="RefSeq" id="WP_058244711.1">
    <property type="nucleotide sequence ID" value="NZ_CYSB01000038.1"/>
</dbReference>
<evidence type="ECO:0000256" key="2">
    <source>
        <dbReference type="ARBA" id="ARBA00022722"/>
    </source>
</evidence>
<evidence type="ECO:0000256" key="3">
    <source>
        <dbReference type="ARBA" id="ARBA00022801"/>
    </source>
</evidence>
<keyword evidence="7" id="KW-1185">Reference proteome</keyword>
<evidence type="ECO:0000256" key="1">
    <source>
        <dbReference type="ARBA" id="ARBA00006429"/>
    </source>
</evidence>
<dbReference type="InterPro" id="IPR043504">
    <property type="entry name" value="Peptidase_S1_PA_chymotrypsin"/>
</dbReference>
<keyword evidence="2" id="KW-0540">Nuclease</keyword>
<keyword evidence="3" id="KW-0378">Hydrolase</keyword>
<reference evidence="6 8" key="2">
    <citation type="submission" date="2015-09" db="EMBL/GenBank/DDBJ databases">
        <authorList>
            <consortium name="Swine Surveillance"/>
        </authorList>
    </citation>
    <scope>NUCLEOTIDE SEQUENCE [LARGE SCALE GENOMIC DNA]</scope>
    <source>
        <strain evidence="6 8">5120</strain>
    </source>
</reference>
<dbReference type="InterPro" id="IPR007346">
    <property type="entry name" value="Endonuclease-I"/>
</dbReference>
<evidence type="ECO:0000313" key="6">
    <source>
        <dbReference type="EMBL" id="CUH73559.1"/>
    </source>
</evidence>
<organism evidence="6 8">
    <name type="scientific">Thalassovita autumnalis</name>
    <dbReference type="NCBI Taxonomy" id="2072972"/>
    <lineage>
        <taxon>Bacteria</taxon>
        <taxon>Pseudomonadati</taxon>
        <taxon>Pseudomonadota</taxon>
        <taxon>Alphaproteobacteria</taxon>
        <taxon>Rhodobacterales</taxon>
        <taxon>Roseobacteraceae</taxon>
        <taxon>Thalassovita</taxon>
    </lineage>
</organism>
<dbReference type="EMBL" id="CYSB01000038">
    <property type="protein sequence ID" value="CUH69239.1"/>
    <property type="molecule type" value="Genomic_DNA"/>
</dbReference>
<dbReference type="AlphaFoldDB" id="A0A0P1FM40"/>
<accession>A0A0P1FM40</accession>
<dbReference type="SUPFAM" id="SSF50494">
    <property type="entry name" value="Trypsin-like serine proteases"/>
    <property type="match status" value="1"/>
</dbReference>
<feature type="region of interest" description="Disordered" evidence="4">
    <location>
        <begin position="392"/>
        <end position="420"/>
    </location>
</feature>
<dbReference type="Proteomes" id="UP000051887">
    <property type="component" value="Unassembled WGS sequence"/>
</dbReference>
<dbReference type="SUPFAM" id="SSF54060">
    <property type="entry name" value="His-Me finger endonucleases"/>
    <property type="match status" value="1"/>
</dbReference>
<dbReference type="Pfam" id="PF04231">
    <property type="entry name" value="Endonuclease_1"/>
    <property type="match status" value="1"/>
</dbReference>
<dbReference type="Pfam" id="PF13365">
    <property type="entry name" value="Trypsin_2"/>
    <property type="match status" value="1"/>
</dbReference>
<sequence>MKTRLNAAAIDAAVARHFRDTQNPQSAFEAVVRSGNTAEINKTDELPRYVNRFLQMGRADLAAEFVKEATGKGMPHVSALERIIEQNELMGVAFFTRGMTAARTVGRVVIRNAAGGVLGHGTGFMISPQLLMTNNHVLRTPAEAAASYIEFDYALGADGAPLTPVHFAFDPARFFQTSGPLDFTIVAVEPENGSGQQVEERGWMHLIADSGKAVIGEPINIIQHPGGQRQQIAIRQNKIVKVVDDFLHYTTDTMRGTSGSFCANDQWQVAGLHHAGVPNTDAMGRWLKQDGSVFQNGVDDPKTIHWIANEGVRISSIVTEMRARGLSSVDEALFDRAFEPAPVMEFFDAGDFDGFEERAGGGASGQQTPGLTVGADGVARWNFQLTFGPLGGAGQMPASPAPTPKASPTPPPPVELPDSTPARVESVFEPRGTYYDAGADTLAAGNYYSGLAGSMTKKDRFWALHGLLKDSHHTVFSYYDARHDHLYPWIDRHPDETLRSIYSNDVMAEELFLAERIAVEAALSQAARVQEIARADLTPEAIELEDALLEATSTFNCEHVVPQSWFKGEAEKRAQKSDLHHLFTCEGGCNSFRSNIPYSEFSSEEEAKLLAAEVLAVEALANPELEAARPMCGLRDKRRFEPTAGKGAVARATLYFLLRYPGVVGDVKSGSKKELTKSNLGIILDWAKAEPPSLYERHRNAEIAKVQGNRNPLIDTPDWLGEIAFEEGFG</sequence>
<protein>
    <submittedName>
        <fullName evidence="6">V8-like Glu-specific endopeptidase</fullName>
    </submittedName>
</protein>
<dbReference type="PANTHER" id="PTHR33607:SF2">
    <property type="entry name" value="ENDONUCLEASE-1"/>
    <property type="match status" value="1"/>
</dbReference>
<dbReference type="GO" id="GO:0004518">
    <property type="term" value="F:nuclease activity"/>
    <property type="evidence" value="ECO:0007669"/>
    <property type="project" value="UniProtKB-KW"/>
</dbReference>
<dbReference type="EMBL" id="CYSC01000041">
    <property type="protein sequence ID" value="CUH73559.1"/>
    <property type="molecule type" value="Genomic_DNA"/>
</dbReference>